<dbReference type="PANTHER" id="PTHR10697">
    <property type="entry name" value="MAMMALIAN EPENDYMIN-RELATED PROTEIN 1"/>
    <property type="match status" value="1"/>
</dbReference>
<feature type="signal peptide" evidence="1">
    <location>
        <begin position="1"/>
        <end position="15"/>
    </location>
</feature>
<reference evidence="2" key="2">
    <citation type="submission" date="2017-05" db="UniProtKB">
        <authorList>
            <consortium name="EnsemblMetazoa"/>
        </authorList>
    </citation>
    <scope>IDENTIFICATION</scope>
</reference>
<accession>A0A1X7VA15</accession>
<dbReference type="Pfam" id="PF00811">
    <property type="entry name" value="Ependymin"/>
    <property type="match status" value="1"/>
</dbReference>
<organism evidence="2">
    <name type="scientific">Amphimedon queenslandica</name>
    <name type="common">Sponge</name>
    <dbReference type="NCBI Taxonomy" id="400682"/>
    <lineage>
        <taxon>Eukaryota</taxon>
        <taxon>Metazoa</taxon>
        <taxon>Porifera</taxon>
        <taxon>Demospongiae</taxon>
        <taxon>Heteroscleromorpha</taxon>
        <taxon>Haplosclerida</taxon>
        <taxon>Niphatidae</taxon>
        <taxon>Amphimedon</taxon>
    </lineage>
</organism>
<dbReference type="OMA" id="FRFARIN"/>
<sequence>MKLLCLCLLFATAFAQIQQRCKTTPSLWTALMREINYDARGSEAAFRFARINYDATGQRIKITEYEELESGREEVVYELFLFQEGKYYRAERGGQCAVNELTTPFRPFGIVPQARFMGTEYLGAISGTYGLLVDHFHYTVDRLGGGSYWGSFAPSLSNPSDCYPVLQSYVNEDGPFPTHVNAHFTFLNITATLPDNPFSPPAEC</sequence>
<dbReference type="KEGG" id="aqu:100636616"/>
<dbReference type="OrthoDB" id="6084362at2759"/>
<dbReference type="GO" id="GO:0005576">
    <property type="term" value="C:extracellular region"/>
    <property type="evidence" value="ECO:0007669"/>
    <property type="project" value="InterPro"/>
</dbReference>
<dbReference type="PANTHER" id="PTHR10697:SF1">
    <property type="entry name" value="MAMMALIAN EPENDYMIN-RELATED PROTEIN 1"/>
    <property type="match status" value="1"/>
</dbReference>
<protein>
    <recommendedName>
        <fullName evidence="4">Mammalian ependymin-related protein 1</fullName>
    </recommendedName>
</protein>
<dbReference type="InParanoid" id="A0A1X7VA15"/>
<proteinExistence type="predicted"/>
<dbReference type="AlphaFoldDB" id="A0A1X7VA15"/>
<evidence type="ECO:0000313" key="3">
    <source>
        <dbReference type="Proteomes" id="UP000007879"/>
    </source>
</evidence>
<dbReference type="GO" id="GO:0005509">
    <property type="term" value="F:calcium ion binding"/>
    <property type="evidence" value="ECO:0007669"/>
    <property type="project" value="InterPro"/>
</dbReference>
<dbReference type="EnsemblMetazoa" id="Aqu2.1.37140_001">
    <property type="protein sequence ID" value="Aqu2.1.37140_001"/>
    <property type="gene ID" value="Aqu2.1.37140"/>
</dbReference>
<dbReference type="InterPro" id="IPR001299">
    <property type="entry name" value="Ependymin"/>
</dbReference>
<keyword evidence="3" id="KW-1185">Reference proteome</keyword>
<evidence type="ECO:0000313" key="2">
    <source>
        <dbReference type="EnsemblMetazoa" id="Aqu2.1.37140_001"/>
    </source>
</evidence>
<evidence type="ECO:0008006" key="4">
    <source>
        <dbReference type="Google" id="ProtNLM"/>
    </source>
</evidence>
<dbReference type="GO" id="GO:0007160">
    <property type="term" value="P:cell-matrix adhesion"/>
    <property type="evidence" value="ECO:0007669"/>
    <property type="project" value="InterPro"/>
</dbReference>
<feature type="chain" id="PRO_5012643345" description="Mammalian ependymin-related protein 1" evidence="1">
    <location>
        <begin position="16"/>
        <end position="204"/>
    </location>
</feature>
<name>A0A1X7VA15_AMPQE</name>
<evidence type="ECO:0000256" key="1">
    <source>
        <dbReference type="SAM" id="SignalP"/>
    </source>
</evidence>
<dbReference type="GO" id="GO:0005764">
    <property type="term" value="C:lysosome"/>
    <property type="evidence" value="ECO:0007669"/>
    <property type="project" value="TreeGrafter"/>
</dbReference>
<dbReference type="Proteomes" id="UP000007879">
    <property type="component" value="Unassembled WGS sequence"/>
</dbReference>
<keyword evidence="1" id="KW-0732">Signal</keyword>
<reference evidence="3" key="1">
    <citation type="journal article" date="2010" name="Nature">
        <title>The Amphimedon queenslandica genome and the evolution of animal complexity.</title>
        <authorList>
            <person name="Srivastava M."/>
            <person name="Simakov O."/>
            <person name="Chapman J."/>
            <person name="Fahey B."/>
            <person name="Gauthier M.E."/>
            <person name="Mitros T."/>
            <person name="Richards G.S."/>
            <person name="Conaco C."/>
            <person name="Dacre M."/>
            <person name="Hellsten U."/>
            <person name="Larroux C."/>
            <person name="Putnam N.H."/>
            <person name="Stanke M."/>
            <person name="Adamska M."/>
            <person name="Darling A."/>
            <person name="Degnan S.M."/>
            <person name="Oakley T.H."/>
            <person name="Plachetzki D.C."/>
            <person name="Zhai Y."/>
            <person name="Adamski M."/>
            <person name="Calcino A."/>
            <person name="Cummins S.F."/>
            <person name="Goodstein D.M."/>
            <person name="Harris C."/>
            <person name="Jackson D.J."/>
            <person name="Leys S.P."/>
            <person name="Shu S."/>
            <person name="Woodcroft B.J."/>
            <person name="Vervoort M."/>
            <person name="Kosik K.S."/>
            <person name="Manning G."/>
            <person name="Degnan B.M."/>
            <person name="Rokhsar D.S."/>
        </authorList>
    </citation>
    <scope>NUCLEOTIDE SEQUENCE [LARGE SCALE GENOMIC DNA]</scope>
</reference>
<gene>
    <name evidence="2" type="primary">100636616</name>
</gene>
<dbReference type="EnsemblMetazoa" id="XM_019994296.1">
    <property type="protein sequence ID" value="XP_019849855.1"/>
    <property type="gene ID" value="LOC100636616"/>
</dbReference>